<evidence type="ECO:0000313" key="2">
    <source>
        <dbReference type="Proteomes" id="UP000198851"/>
    </source>
</evidence>
<dbReference type="EMBL" id="FOSZ01000009">
    <property type="protein sequence ID" value="SFL31567.1"/>
    <property type="molecule type" value="Genomic_DNA"/>
</dbReference>
<dbReference type="STRING" id="1280847.SAMN04488036_10989"/>
<reference evidence="2" key="1">
    <citation type="submission" date="2016-10" db="EMBL/GenBank/DDBJ databases">
        <authorList>
            <person name="Varghese N."/>
            <person name="Submissions S."/>
        </authorList>
    </citation>
    <scope>NUCLEOTIDE SEQUENCE [LARGE SCALE GENOMIC DNA]</scope>
    <source>
        <strain evidence="2">DSM 28453</strain>
    </source>
</reference>
<gene>
    <name evidence="1" type="ORF">SAMN04488036_10989</name>
</gene>
<name>A0A1I4GQA6_9RHOB</name>
<protein>
    <submittedName>
        <fullName evidence="1">Uncharacterized protein</fullName>
    </submittedName>
</protein>
<accession>A0A1I4GQA6</accession>
<dbReference type="Proteomes" id="UP000198851">
    <property type="component" value="Unassembled WGS sequence"/>
</dbReference>
<organism evidence="1 2">
    <name type="scientific">Shimia haliotis</name>
    <dbReference type="NCBI Taxonomy" id="1280847"/>
    <lineage>
        <taxon>Bacteria</taxon>
        <taxon>Pseudomonadati</taxon>
        <taxon>Pseudomonadota</taxon>
        <taxon>Alphaproteobacteria</taxon>
        <taxon>Rhodobacterales</taxon>
        <taxon>Roseobacteraceae</taxon>
    </lineage>
</organism>
<evidence type="ECO:0000313" key="1">
    <source>
        <dbReference type="EMBL" id="SFL31567.1"/>
    </source>
</evidence>
<sequence length="111" mass="12374">MLPIGWLFLMLLMVLNDLSDDEVQEILGEFRIQIGPLRKIFKTCDLFRFAIRIGRGKVVFGFQFSNCLRGFEALAQGVDKDRIEPVNALAIPFEQVGGAGGVVSQERSLSV</sequence>
<proteinExistence type="predicted"/>
<keyword evidence="2" id="KW-1185">Reference proteome</keyword>
<dbReference type="AlphaFoldDB" id="A0A1I4GQA6"/>